<gene>
    <name evidence="1" type="ORF">QL112_010355</name>
</gene>
<dbReference type="EMBL" id="CP133647">
    <property type="protein sequence ID" value="WNH00316.1"/>
    <property type="molecule type" value="Genomic_DNA"/>
</dbReference>
<dbReference type="Proteomes" id="UP001300348">
    <property type="component" value="Chromosome"/>
</dbReference>
<evidence type="ECO:0000313" key="2">
    <source>
        <dbReference type="Proteomes" id="UP001300348"/>
    </source>
</evidence>
<reference evidence="1 2" key="1">
    <citation type="journal article" date="2023" name="Access Microbiol">
        <title>The genome of a steinernematid-associated Pseudomonas piscis bacterium encodes the biosynthesis of insect toxins.</title>
        <authorList>
            <person name="Awori R.M."/>
            <person name="Hendre P."/>
            <person name="Amugune N.O."/>
        </authorList>
    </citation>
    <scope>NUCLEOTIDE SEQUENCE [LARGE SCALE GENOMIC DNA]</scope>
    <source>
        <strain evidence="1 2">97</strain>
    </source>
</reference>
<proteinExistence type="predicted"/>
<evidence type="ECO:0008006" key="3">
    <source>
        <dbReference type="Google" id="ProtNLM"/>
    </source>
</evidence>
<organism evidence="1 2">
    <name type="scientific">Xenorhabdus griffiniae</name>
    <dbReference type="NCBI Taxonomy" id="351672"/>
    <lineage>
        <taxon>Bacteria</taxon>
        <taxon>Pseudomonadati</taxon>
        <taxon>Pseudomonadota</taxon>
        <taxon>Gammaproteobacteria</taxon>
        <taxon>Enterobacterales</taxon>
        <taxon>Morganellaceae</taxon>
        <taxon>Xenorhabdus</taxon>
    </lineage>
</organism>
<dbReference type="GeneID" id="88855962"/>
<name>A0ABY9XCJ5_9GAMM</name>
<evidence type="ECO:0000313" key="1">
    <source>
        <dbReference type="EMBL" id="WNH00316.1"/>
    </source>
</evidence>
<keyword evidence="2" id="KW-1185">Reference proteome</keyword>
<sequence>MKKLKTHSALHAECMKNPEYKAAYEESSDEEMEFQIIQHLEDGQEKIIFDSSLDEL</sequence>
<protein>
    <recommendedName>
        <fullName evidence="3">Transcriptional regulator</fullName>
    </recommendedName>
</protein>
<accession>A0ABY9XCJ5</accession>
<dbReference type="RefSeq" id="WP_189758370.1">
    <property type="nucleotide sequence ID" value="NZ_CAWPOC010000018.1"/>
</dbReference>